<protein>
    <submittedName>
        <fullName evidence="15">Cytochrome P450, family 3, subfamily A, polypeptide 4</fullName>
    </submittedName>
</protein>
<comment type="cofactor">
    <cofactor evidence="1 12">
        <name>heme</name>
        <dbReference type="ChEBI" id="CHEBI:30413"/>
    </cofactor>
</comment>
<keyword evidence="10 14" id="KW-0472">Membrane</keyword>
<dbReference type="PRINTS" id="PR00463">
    <property type="entry name" value="EP450I"/>
</dbReference>
<dbReference type="EMBL" id="JX052462">
    <property type="protein sequence ID" value="AFK10690.1"/>
    <property type="molecule type" value="mRNA"/>
</dbReference>
<dbReference type="PROSITE" id="PS00086">
    <property type="entry name" value="CYTOCHROME_P450"/>
    <property type="match status" value="1"/>
</dbReference>
<dbReference type="GO" id="GO:0008395">
    <property type="term" value="F:steroid hydroxylase activity"/>
    <property type="evidence" value="ECO:0007669"/>
    <property type="project" value="TreeGrafter"/>
</dbReference>
<keyword evidence="5 12" id="KW-0479">Metal-binding</keyword>
<evidence type="ECO:0000313" key="15">
    <source>
        <dbReference type="EMBL" id="AFK10690.1"/>
    </source>
</evidence>
<evidence type="ECO:0000256" key="1">
    <source>
        <dbReference type="ARBA" id="ARBA00001971"/>
    </source>
</evidence>
<keyword evidence="14" id="KW-1133">Transmembrane helix</keyword>
<dbReference type="InterPro" id="IPR017972">
    <property type="entry name" value="Cyt_P450_CS"/>
</dbReference>
<evidence type="ECO:0000256" key="6">
    <source>
        <dbReference type="ARBA" id="ARBA00022824"/>
    </source>
</evidence>
<evidence type="ECO:0000256" key="7">
    <source>
        <dbReference type="ARBA" id="ARBA00023002"/>
    </source>
</evidence>
<evidence type="ECO:0000256" key="13">
    <source>
        <dbReference type="RuleBase" id="RU000461"/>
    </source>
</evidence>
<accession>K4FSM8</accession>
<evidence type="ECO:0000256" key="8">
    <source>
        <dbReference type="ARBA" id="ARBA00023004"/>
    </source>
</evidence>
<reference evidence="15" key="1">
    <citation type="journal article" date="2012" name="PLoS ONE">
        <title>Sequencing and Analysis of Full-Length cDNAs, 5'-ESTs and 3'-ESTs from a Cartilaginous Fish, the Elephant Shark (Callorhinchus milii).</title>
        <authorList>
            <person name="Tan Y.Y."/>
            <person name="Kodzius R."/>
            <person name="Tay B.H."/>
            <person name="Tay A."/>
            <person name="Brenner S."/>
            <person name="Venkatesh B."/>
        </authorList>
    </citation>
    <scope>NUCLEOTIDE SEQUENCE</scope>
    <source>
        <tissue evidence="15">Gills</tissue>
    </source>
</reference>
<proteinExistence type="evidence at transcript level"/>
<dbReference type="InterPro" id="IPR001128">
    <property type="entry name" value="Cyt_P450"/>
</dbReference>
<dbReference type="AlphaFoldDB" id="K4FSM8"/>
<evidence type="ECO:0000256" key="3">
    <source>
        <dbReference type="ARBA" id="ARBA00010617"/>
    </source>
</evidence>
<comment type="similarity">
    <text evidence="3 13">Belongs to the cytochrome P450 family.</text>
</comment>
<dbReference type="GO" id="GO:0005789">
    <property type="term" value="C:endoplasmic reticulum membrane"/>
    <property type="evidence" value="ECO:0007669"/>
    <property type="project" value="UniProtKB-SubCell"/>
</dbReference>
<comment type="function">
    <text evidence="11">Cytochromes P450 are a group of heme-thiolate monooxygenases. They oxidize a variety of structurally unrelated compounds, including steroids, fatty acids, and xenobiotics.</text>
</comment>
<keyword evidence="14" id="KW-0812">Transmembrane</keyword>
<dbReference type="SUPFAM" id="SSF48264">
    <property type="entry name" value="Cytochrome P450"/>
    <property type="match status" value="1"/>
</dbReference>
<organism evidence="15">
    <name type="scientific">Callorhinchus milii</name>
    <name type="common">Ghost shark</name>
    <dbReference type="NCBI Taxonomy" id="7868"/>
    <lineage>
        <taxon>Eukaryota</taxon>
        <taxon>Metazoa</taxon>
        <taxon>Chordata</taxon>
        <taxon>Craniata</taxon>
        <taxon>Vertebrata</taxon>
        <taxon>Chondrichthyes</taxon>
        <taxon>Holocephali</taxon>
        <taxon>Chimaeriformes</taxon>
        <taxon>Callorhinchidae</taxon>
        <taxon>Callorhinchus</taxon>
    </lineage>
</organism>
<dbReference type="Gene3D" id="1.10.630.10">
    <property type="entry name" value="Cytochrome P450"/>
    <property type="match status" value="1"/>
</dbReference>
<feature type="transmembrane region" description="Helical" evidence="14">
    <location>
        <begin position="20"/>
        <end position="37"/>
    </location>
</feature>
<evidence type="ECO:0000256" key="9">
    <source>
        <dbReference type="ARBA" id="ARBA00023033"/>
    </source>
</evidence>
<dbReference type="Pfam" id="PF00067">
    <property type="entry name" value="p450"/>
    <property type="match status" value="1"/>
</dbReference>
<dbReference type="GO" id="GO:0020037">
    <property type="term" value="F:heme binding"/>
    <property type="evidence" value="ECO:0007669"/>
    <property type="project" value="InterPro"/>
</dbReference>
<keyword evidence="9 13" id="KW-0503">Monooxygenase</keyword>
<feature type="binding site" description="axial binding residue" evidence="12">
    <location>
        <position position="459"/>
    </location>
    <ligand>
        <name>heme</name>
        <dbReference type="ChEBI" id="CHEBI:30413"/>
    </ligand>
    <ligandPart>
        <name>Fe</name>
        <dbReference type="ChEBI" id="CHEBI:18248"/>
    </ligandPart>
</feature>
<dbReference type="GO" id="GO:0005506">
    <property type="term" value="F:iron ion binding"/>
    <property type="evidence" value="ECO:0007669"/>
    <property type="project" value="InterPro"/>
</dbReference>
<keyword evidence="7 13" id="KW-0560">Oxidoreductase</keyword>
<keyword evidence="8 12" id="KW-0408">Iron</keyword>
<dbReference type="PANTHER" id="PTHR24302">
    <property type="entry name" value="CYTOCHROME P450 FAMILY 3"/>
    <property type="match status" value="1"/>
</dbReference>
<evidence type="ECO:0000256" key="11">
    <source>
        <dbReference type="ARBA" id="ARBA00043906"/>
    </source>
</evidence>
<dbReference type="FunFam" id="1.10.630.10:FF:000003">
    <property type="entry name" value="cytochrome P450 3A12-like isoform X2"/>
    <property type="match status" value="1"/>
</dbReference>
<sequence length="520" mass="60120">MSCFFPESLWTIRTSLSNQTWLLLFTFLFLLGWYSILPYRFFKRLGIPGPTPLPFIGTFLGYRKGFFGFDMECYKKYGKIWGIYDGRQPLLSVMDTNMIKTILVKECYSFFTNRQGFGLNGPFKDSILIARDENWKRIRSVLSPTFTSGRLKEMLPIVRRYAETLVKNVEKKAKKNESIALKDILGPYSMDVVTSTSFSVDIDSLNNPSDPFVSNINKMLKFSFFSPVFLIVIIFPFLIPIMDKLNINFFPNEVTDFFHKAVTHIKENRKTTRNDRVDFLQLMIDSQTTENNKEMQNGVNSSSSKALTDAEISAQALIFIFAGYETTSNTLSHVSYYLATNPDVQTKLQQEVDETFPNKATPTYDAVMQMEYMEMVISETLRLIPPAPRLERQCKKDIQINGVTIPKDTIVSIPAYVLHRDPEHWPEPEEFRPERFTKEAREARDPYVYLPFGLGPRNCIGMRFAQMLMKVALTYMMQNFTLQPCKETQIPLELDVKLAMVPTKPVVLKFVRRVTSEQEE</sequence>
<dbReference type="GO" id="GO:0016705">
    <property type="term" value="F:oxidoreductase activity, acting on paired donors, with incorporation or reduction of molecular oxygen"/>
    <property type="evidence" value="ECO:0007669"/>
    <property type="project" value="InterPro"/>
</dbReference>
<dbReference type="PANTHER" id="PTHR24302:SF15">
    <property type="entry name" value="FATTY-ACID PEROXYGENASE"/>
    <property type="match status" value="1"/>
</dbReference>
<evidence type="ECO:0000256" key="2">
    <source>
        <dbReference type="ARBA" id="ARBA00004586"/>
    </source>
</evidence>
<evidence type="ECO:0000256" key="10">
    <source>
        <dbReference type="ARBA" id="ARBA00023136"/>
    </source>
</evidence>
<evidence type="ECO:0000256" key="12">
    <source>
        <dbReference type="PIRSR" id="PIRSR602401-1"/>
    </source>
</evidence>
<feature type="transmembrane region" description="Helical" evidence="14">
    <location>
        <begin position="222"/>
        <end position="242"/>
    </location>
</feature>
<keyword evidence="4 12" id="KW-0349">Heme</keyword>
<evidence type="ECO:0000256" key="5">
    <source>
        <dbReference type="ARBA" id="ARBA00022723"/>
    </source>
</evidence>
<dbReference type="InterPro" id="IPR002401">
    <property type="entry name" value="Cyt_P450_E_grp-I"/>
</dbReference>
<dbReference type="InterPro" id="IPR050705">
    <property type="entry name" value="Cytochrome_P450_3A"/>
</dbReference>
<dbReference type="PRINTS" id="PR00385">
    <property type="entry name" value="P450"/>
</dbReference>
<evidence type="ECO:0000256" key="14">
    <source>
        <dbReference type="SAM" id="Phobius"/>
    </source>
</evidence>
<keyword evidence="6" id="KW-0256">Endoplasmic reticulum</keyword>
<dbReference type="InterPro" id="IPR036396">
    <property type="entry name" value="Cyt_P450_sf"/>
</dbReference>
<name>K4FSM8_CALMI</name>
<comment type="subcellular location">
    <subcellularLocation>
        <location evidence="2">Endoplasmic reticulum membrane</location>
    </subcellularLocation>
</comment>
<evidence type="ECO:0000256" key="4">
    <source>
        <dbReference type="ARBA" id="ARBA00022617"/>
    </source>
</evidence>